<protein>
    <submittedName>
        <fullName evidence="1">Uncharacterized protein</fullName>
    </submittedName>
</protein>
<name>A0A8S1XHJ0_9CILI</name>
<gene>
    <name evidence="1" type="ORF">PPENT_87.1.T1240010</name>
</gene>
<dbReference type="Proteomes" id="UP000689195">
    <property type="component" value="Unassembled WGS sequence"/>
</dbReference>
<sequence length="227" mass="27463">MILFQLLNVNYQKYFQPYQIFAIKRKRLLIQTSKINLNLLLIHLQQIIILDKLTRIYSPKFITLTATLQQQFKETQQYIEQQQNNQVPKKLLTTLFNLTLHCKQYRYYQQRLKYCEIQMIFQKSFNLIINKLCMYCQHQINNYQITNKYQQSTINTLNYFGLFNPDNSPEILQFNQILEFIVYSKLIKHISQIELKFLSSIFIQLNQNFDYHYIDSIQANSNINNNS</sequence>
<comment type="caution">
    <text evidence="1">The sequence shown here is derived from an EMBL/GenBank/DDBJ whole genome shotgun (WGS) entry which is preliminary data.</text>
</comment>
<keyword evidence="2" id="KW-1185">Reference proteome</keyword>
<accession>A0A8S1XHJ0</accession>
<dbReference type="AlphaFoldDB" id="A0A8S1XHJ0"/>
<evidence type="ECO:0000313" key="2">
    <source>
        <dbReference type="Proteomes" id="UP000689195"/>
    </source>
</evidence>
<dbReference type="EMBL" id="CAJJDO010000124">
    <property type="protein sequence ID" value="CAD8200218.1"/>
    <property type="molecule type" value="Genomic_DNA"/>
</dbReference>
<evidence type="ECO:0000313" key="1">
    <source>
        <dbReference type="EMBL" id="CAD8200218.1"/>
    </source>
</evidence>
<proteinExistence type="predicted"/>
<reference evidence="1" key="1">
    <citation type="submission" date="2021-01" db="EMBL/GenBank/DDBJ databases">
        <authorList>
            <consortium name="Genoscope - CEA"/>
            <person name="William W."/>
        </authorList>
    </citation>
    <scope>NUCLEOTIDE SEQUENCE</scope>
</reference>
<organism evidence="1 2">
    <name type="scientific">Paramecium pentaurelia</name>
    <dbReference type="NCBI Taxonomy" id="43138"/>
    <lineage>
        <taxon>Eukaryota</taxon>
        <taxon>Sar</taxon>
        <taxon>Alveolata</taxon>
        <taxon>Ciliophora</taxon>
        <taxon>Intramacronucleata</taxon>
        <taxon>Oligohymenophorea</taxon>
        <taxon>Peniculida</taxon>
        <taxon>Parameciidae</taxon>
        <taxon>Paramecium</taxon>
    </lineage>
</organism>